<keyword evidence="1" id="KW-1133">Transmembrane helix</keyword>
<evidence type="ECO:0000256" key="1">
    <source>
        <dbReference type="SAM" id="Phobius"/>
    </source>
</evidence>
<organism evidence="2 3">
    <name type="scientific">Comamonas testosteroni</name>
    <name type="common">Pseudomonas testosteroni</name>
    <dbReference type="NCBI Taxonomy" id="285"/>
    <lineage>
        <taxon>Bacteria</taxon>
        <taxon>Pseudomonadati</taxon>
        <taxon>Pseudomonadota</taxon>
        <taxon>Betaproteobacteria</taxon>
        <taxon>Burkholderiales</taxon>
        <taxon>Comamonadaceae</taxon>
        <taxon>Comamonas</taxon>
    </lineage>
</organism>
<dbReference type="Proteomes" id="UP000261948">
    <property type="component" value="Unassembled WGS sequence"/>
</dbReference>
<protein>
    <submittedName>
        <fullName evidence="2">Uncharacterized protein</fullName>
    </submittedName>
</protein>
<keyword evidence="3" id="KW-1185">Reference proteome</keyword>
<reference evidence="2 3" key="1">
    <citation type="submission" date="2018-08" db="EMBL/GenBank/DDBJ databases">
        <title>Comamonas testosteroni strain SWCO2.</title>
        <authorList>
            <person name="Jiang N."/>
            <person name="Zhang X.Z."/>
        </authorList>
    </citation>
    <scope>NUCLEOTIDE SEQUENCE [LARGE SCALE GENOMIC DNA]</scope>
    <source>
        <strain evidence="2 3">SWCO2</strain>
    </source>
</reference>
<feature type="transmembrane region" description="Helical" evidence="1">
    <location>
        <begin position="6"/>
        <end position="25"/>
    </location>
</feature>
<keyword evidence="1" id="KW-0812">Transmembrane</keyword>
<comment type="caution">
    <text evidence="2">The sequence shown here is derived from an EMBL/GenBank/DDBJ whole genome shotgun (WGS) entry which is preliminary data.</text>
</comment>
<sequence length="159" mass="18387">MISFALNNIFFVCTLVLLAVVFVQFHKCKRARVDAQSYRTLNKVLMSNQKSLQLKLLELHRAIENDAGGVKRRIVENLQLTSTLQKQEPELLINHPELIQSLEANQLFFEALYDVAWVDSDNWNCDQIFKVRNSSDRRVFFNIRKQIVQAQKLAGAATH</sequence>
<dbReference type="EMBL" id="QURR01000029">
    <property type="protein sequence ID" value="RGE41363.1"/>
    <property type="molecule type" value="Genomic_DNA"/>
</dbReference>
<dbReference type="AlphaFoldDB" id="A0A373FB17"/>
<name>A0A373FB17_COMTE</name>
<evidence type="ECO:0000313" key="2">
    <source>
        <dbReference type="EMBL" id="RGE41363.1"/>
    </source>
</evidence>
<evidence type="ECO:0000313" key="3">
    <source>
        <dbReference type="Proteomes" id="UP000261948"/>
    </source>
</evidence>
<accession>A0A373FB17</accession>
<keyword evidence="1" id="KW-0472">Membrane</keyword>
<gene>
    <name evidence="2" type="ORF">DZC30_18820</name>
</gene>
<proteinExistence type="predicted"/>